<dbReference type="SUPFAM" id="SSF50939">
    <property type="entry name" value="Sialidases"/>
    <property type="match status" value="1"/>
</dbReference>
<dbReference type="PANTHER" id="PTHR43752">
    <property type="entry name" value="BNR/ASP-BOX REPEAT FAMILY PROTEIN"/>
    <property type="match status" value="1"/>
</dbReference>
<feature type="domain" description="Sialidase" evidence="1">
    <location>
        <begin position="204"/>
        <end position="328"/>
    </location>
</feature>
<dbReference type="AlphaFoldDB" id="A0A2S8GFQ7"/>
<sequence length="363" mass="40989">MLAGDWVPPNPHDIDFAKLPKVPSQHVVISDVRKRNGVHQHNYLTFYDGRYWAMWSDGPGIEDQGGQRVSYSTSADGLTWAEPQFLTPIPRDSGPESPYYGTRSPKGFRWIARGFWQREGELLALASLDESAGFFGPSLQLRAFRWNQAANDWEDAGLLQENAINNFPPQKIGTGQWMMSRRTHDYKKVGVQFMLGGVDRLDQWTSAPVLGSADDLSAEEPCWWTLPDGRLAALFRDNRRSGYLYRSFSSDDGRSWSRPVRTDFPDARSKFCCIRLKDGRYVLVSNPHPQKRDPLAISISDDGVVFTKMGYLIGGRHVDYPHLIEQDGSILVAFAGGKQTVEVLKIKLEDLNALQMPDKPLVK</sequence>
<name>A0A2S8GFQ7_9BACT</name>
<dbReference type="PANTHER" id="PTHR43752:SF2">
    <property type="entry name" value="BNR_ASP-BOX REPEAT FAMILY PROTEIN"/>
    <property type="match status" value="1"/>
</dbReference>
<evidence type="ECO:0000259" key="1">
    <source>
        <dbReference type="Pfam" id="PF13088"/>
    </source>
</evidence>
<dbReference type="OrthoDB" id="41724at2"/>
<proteinExistence type="predicted"/>
<protein>
    <recommendedName>
        <fullName evidence="1">Sialidase domain-containing protein</fullName>
    </recommendedName>
</protein>
<evidence type="ECO:0000313" key="2">
    <source>
        <dbReference type="EMBL" id="PQO43297.1"/>
    </source>
</evidence>
<accession>A0A2S8GFQ7</accession>
<dbReference type="Gene3D" id="2.120.10.10">
    <property type="match status" value="1"/>
</dbReference>
<dbReference type="CDD" id="cd15482">
    <property type="entry name" value="Sialidase_non-viral"/>
    <property type="match status" value="1"/>
</dbReference>
<evidence type="ECO:0000313" key="3">
    <source>
        <dbReference type="Proteomes" id="UP000237819"/>
    </source>
</evidence>
<organism evidence="2 3">
    <name type="scientific">Blastopirellula marina</name>
    <dbReference type="NCBI Taxonomy" id="124"/>
    <lineage>
        <taxon>Bacteria</taxon>
        <taxon>Pseudomonadati</taxon>
        <taxon>Planctomycetota</taxon>
        <taxon>Planctomycetia</taxon>
        <taxon>Pirellulales</taxon>
        <taxon>Pirellulaceae</taxon>
        <taxon>Blastopirellula</taxon>
    </lineage>
</organism>
<dbReference type="Pfam" id="PF13088">
    <property type="entry name" value="BNR_2"/>
    <property type="match status" value="1"/>
</dbReference>
<dbReference type="Proteomes" id="UP000237819">
    <property type="component" value="Unassembled WGS sequence"/>
</dbReference>
<comment type="caution">
    <text evidence="2">The sequence shown here is derived from an EMBL/GenBank/DDBJ whole genome shotgun (WGS) entry which is preliminary data.</text>
</comment>
<dbReference type="InterPro" id="IPR011040">
    <property type="entry name" value="Sialidase"/>
</dbReference>
<gene>
    <name evidence="2" type="ORF">C5Y93_24635</name>
</gene>
<dbReference type="InterPro" id="IPR036278">
    <property type="entry name" value="Sialidase_sf"/>
</dbReference>
<dbReference type="EMBL" id="PUHZ01000024">
    <property type="protein sequence ID" value="PQO43297.1"/>
    <property type="molecule type" value="Genomic_DNA"/>
</dbReference>
<reference evidence="2 3" key="1">
    <citation type="submission" date="2018-02" db="EMBL/GenBank/DDBJ databases">
        <title>Comparative genomes isolates from brazilian mangrove.</title>
        <authorList>
            <person name="Araujo J.E."/>
            <person name="Taketani R.G."/>
            <person name="Silva M.C.P."/>
            <person name="Loureco M.V."/>
            <person name="Andreote F.D."/>
        </authorList>
    </citation>
    <scope>NUCLEOTIDE SEQUENCE [LARGE SCALE GENOMIC DNA]</scope>
    <source>
        <strain evidence="2 3">Nap-Phe MGV</strain>
    </source>
</reference>